<gene>
    <name evidence="9" type="ORF">SeMB42_g02680</name>
</gene>
<name>A0A507DCA7_9FUNG</name>
<dbReference type="AlphaFoldDB" id="A0A507DCA7"/>
<evidence type="ECO:0000256" key="8">
    <source>
        <dbReference type="RuleBase" id="RU004398"/>
    </source>
</evidence>
<dbReference type="Pfam" id="PF08617">
    <property type="entry name" value="CGI-121"/>
    <property type="match status" value="1"/>
</dbReference>
<dbReference type="PANTHER" id="PTHR15840">
    <property type="entry name" value="CGI-121 FAMILY MEMBER"/>
    <property type="match status" value="1"/>
</dbReference>
<dbReference type="InterPro" id="IPR036504">
    <property type="entry name" value="CGI121/TPRKB_sf"/>
</dbReference>
<evidence type="ECO:0000313" key="9">
    <source>
        <dbReference type="EMBL" id="TPX49223.1"/>
    </source>
</evidence>
<comment type="subcellular location">
    <subcellularLocation>
        <location evidence="1">Nucleus</location>
    </subcellularLocation>
</comment>
<evidence type="ECO:0000256" key="3">
    <source>
        <dbReference type="ARBA" id="ARBA00015316"/>
    </source>
</evidence>
<dbReference type="Proteomes" id="UP000317494">
    <property type="component" value="Unassembled WGS sequence"/>
</dbReference>
<evidence type="ECO:0000256" key="7">
    <source>
        <dbReference type="ARBA" id="ARBA00025043"/>
    </source>
</evidence>
<evidence type="ECO:0000313" key="10">
    <source>
        <dbReference type="Proteomes" id="UP000317494"/>
    </source>
</evidence>
<evidence type="ECO:0000256" key="6">
    <source>
        <dbReference type="ARBA" id="ARBA00023242"/>
    </source>
</evidence>
<dbReference type="VEuPathDB" id="FungiDB:SeMB42_g02680"/>
<dbReference type="STRING" id="286115.A0A507DCA7"/>
<keyword evidence="10" id="KW-1185">Reference proteome</keyword>
<comment type="function">
    <text evidence="7">Component of the EKC/KEOPS complex that is required for the formation of a threonylcarbamoyl group on adenosine at position 37 (t(6)A37) in tRNAs that read codons beginning with adenine. The complex is probably involved in the transfer of the threonylcarbamoyl moiety of threonylcarbamoyl-AMP (TC-AMP) to the N6 group of A37. CGI121 acts as an allosteric effector that regulates the t(6)A activity of the complex. The EKC/KEOPS complex also promotes both telomere uncapping and telomere elongation. The complex is required for efficient recruitment of transcriptional coactivators. CGI121 is not required for tRNA modification.</text>
</comment>
<dbReference type="EMBL" id="QEAN01000086">
    <property type="protein sequence ID" value="TPX49223.1"/>
    <property type="molecule type" value="Genomic_DNA"/>
</dbReference>
<dbReference type="GO" id="GO:0002949">
    <property type="term" value="P:tRNA threonylcarbamoyladenosine modification"/>
    <property type="evidence" value="ECO:0007669"/>
    <property type="project" value="TreeGrafter"/>
</dbReference>
<protein>
    <recommendedName>
        <fullName evidence="4">EKC/KEOPS complex subunit CGI121</fullName>
    </recommendedName>
    <alternativeName>
        <fullName evidence="3">EKC/KEOPS complex subunit cgi121</fullName>
    </alternativeName>
</protein>
<evidence type="ECO:0000256" key="4">
    <source>
        <dbReference type="ARBA" id="ARBA00016009"/>
    </source>
</evidence>
<dbReference type="SUPFAM" id="SSF143870">
    <property type="entry name" value="PF0523-like"/>
    <property type="match status" value="1"/>
</dbReference>
<comment type="caution">
    <text evidence="9">The sequence shown here is derived from an EMBL/GenBank/DDBJ whole genome shotgun (WGS) entry which is preliminary data.</text>
</comment>
<comment type="similarity">
    <text evidence="2 8">Belongs to the CGI121/TPRKB family.</text>
</comment>
<keyword evidence="6 8" id="KW-0539">Nucleus</keyword>
<keyword evidence="5" id="KW-0819">tRNA processing</keyword>
<dbReference type="PANTHER" id="PTHR15840:SF10">
    <property type="entry name" value="EKC_KEOPS COMPLEX SUBUNIT TPRKB"/>
    <property type="match status" value="1"/>
</dbReference>
<dbReference type="Gene3D" id="3.30.2380.10">
    <property type="entry name" value="CGI121/TPRKB"/>
    <property type="match status" value="1"/>
</dbReference>
<evidence type="ECO:0000256" key="2">
    <source>
        <dbReference type="ARBA" id="ARBA00005546"/>
    </source>
</evidence>
<accession>A0A507DCA7</accession>
<dbReference type="GO" id="GO:0000408">
    <property type="term" value="C:EKC/KEOPS complex"/>
    <property type="evidence" value="ECO:0007669"/>
    <property type="project" value="TreeGrafter"/>
</dbReference>
<dbReference type="GO" id="GO:0005829">
    <property type="term" value="C:cytosol"/>
    <property type="evidence" value="ECO:0007669"/>
    <property type="project" value="TreeGrafter"/>
</dbReference>
<reference evidence="9 10" key="1">
    <citation type="journal article" date="2019" name="Sci. Rep.">
        <title>Comparative genomics of chytrid fungi reveal insights into the obligate biotrophic and pathogenic lifestyle of Synchytrium endobioticum.</title>
        <authorList>
            <person name="van de Vossenberg B.T.L.H."/>
            <person name="Warris S."/>
            <person name="Nguyen H.D.T."/>
            <person name="van Gent-Pelzer M.P.E."/>
            <person name="Joly D.L."/>
            <person name="van de Geest H.C."/>
            <person name="Bonants P.J.M."/>
            <person name="Smith D.S."/>
            <person name="Levesque C.A."/>
            <person name="van der Lee T.A.J."/>
        </authorList>
    </citation>
    <scope>NUCLEOTIDE SEQUENCE [LARGE SCALE GENOMIC DNA]</scope>
    <source>
        <strain evidence="9 10">MB42</strain>
    </source>
</reference>
<dbReference type="GO" id="GO:0005634">
    <property type="term" value="C:nucleus"/>
    <property type="evidence" value="ECO:0007669"/>
    <property type="project" value="UniProtKB-SubCell"/>
</dbReference>
<sequence>MIKRSIHEDKRPVSCCARSVLPSHLRDFLTQECVIKYGQVMDAYMANDSMSCDRCLYFIDLDKHPSETPFIDCPRCYSHLCTICKCSKTEKCLAHPTYTLELLDKLFHHLSVKMGWHACPHCGQMIEKVDGCNNVIFDLFSLFNPPGPDHPLSTVELPPSLPKLHLALYRDVSNGQSIRESIIKAIMPLSCIVDARLVLDVCQIQLACARALLAQQQDTMKTRSLYSEVLFNMSPSSNISDSLKQFGVSDSTKSLILLFVGDDLPSAQDLRVADSKIQGRQVPISEMDQCCDMKLLQKIFKLSDSQLSREIALKNLINAMALKGYT</sequence>
<proteinExistence type="inferred from homology"/>
<organism evidence="9 10">
    <name type="scientific">Synchytrium endobioticum</name>
    <dbReference type="NCBI Taxonomy" id="286115"/>
    <lineage>
        <taxon>Eukaryota</taxon>
        <taxon>Fungi</taxon>
        <taxon>Fungi incertae sedis</taxon>
        <taxon>Chytridiomycota</taxon>
        <taxon>Chytridiomycota incertae sedis</taxon>
        <taxon>Chytridiomycetes</taxon>
        <taxon>Synchytriales</taxon>
        <taxon>Synchytriaceae</taxon>
        <taxon>Synchytrium</taxon>
    </lineage>
</organism>
<evidence type="ECO:0000256" key="5">
    <source>
        <dbReference type="ARBA" id="ARBA00022694"/>
    </source>
</evidence>
<dbReference type="InterPro" id="IPR013926">
    <property type="entry name" value="CGI121/TPRKB"/>
</dbReference>
<evidence type="ECO:0000256" key="1">
    <source>
        <dbReference type="ARBA" id="ARBA00004123"/>
    </source>
</evidence>